<comment type="caution">
    <text evidence="3">The sequence shown here is derived from an EMBL/GenBank/DDBJ whole genome shotgun (WGS) entry which is preliminary data.</text>
</comment>
<evidence type="ECO:0000259" key="2">
    <source>
        <dbReference type="Pfam" id="PF11706"/>
    </source>
</evidence>
<dbReference type="Pfam" id="PF11706">
    <property type="entry name" value="zf-CGNR"/>
    <property type="match status" value="1"/>
</dbReference>
<dbReference type="InterPro" id="IPR010852">
    <property type="entry name" value="ABATE"/>
</dbReference>
<evidence type="ECO:0000256" key="1">
    <source>
        <dbReference type="SAM" id="MobiDB-lite"/>
    </source>
</evidence>
<dbReference type="Proteomes" id="UP000552097">
    <property type="component" value="Unassembled WGS sequence"/>
</dbReference>
<dbReference type="InterPro" id="IPR021005">
    <property type="entry name" value="Znf_CGNR"/>
</dbReference>
<dbReference type="PANTHER" id="PTHR35525:SF3">
    <property type="entry name" value="BLL6575 PROTEIN"/>
    <property type="match status" value="1"/>
</dbReference>
<protein>
    <submittedName>
        <fullName evidence="3">Putative RNA-binding Zn ribbon-like protein</fullName>
    </submittedName>
</protein>
<dbReference type="SUPFAM" id="SSF160904">
    <property type="entry name" value="Jann2411-like"/>
    <property type="match status" value="1"/>
</dbReference>
<evidence type="ECO:0000313" key="3">
    <source>
        <dbReference type="EMBL" id="MBB5803969.1"/>
    </source>
</evidence>
<accession>A0A7W9M1H0</accession>
<feature type="region of interest" description="Disordered" evidence="1">
    <location>
        <begin position="1"/>
        <end position="20"/>
    </location>
</feature>
<dbReference type="Pfam" id="PF07336">
    <property type="entry name" value="ABATE"/>
    <property type="match status" value="1"/>
</dbReference>
<dbReference type="AlphaFoldDB" id="A0A7W9M1H0"/>
<dbReference type="InterPro" id="IPR023286">
    <property type="entry name" value="ABATE_dom_sf"/>
</dbReference>
<keyword evidence="4" id="KW-1185">Reference proteome</keyword>
<organism evidence="3 4">
    <name type="scientific">Saccharothrix ecbatanensis</name>
    <dbReference type="NCBI Taxonomy" id="1105145"/>
    <lineage>
        <taxon>Bacteria</taxon>
        <taxon>Bacillati</taxon>
        <taxon>Actinomycetota</taxon>
        <taxon>Actinomycetes</taxon>
        <taxon>Pseudonocardiales</taxon>
        <taxon>Pseudonocardiaceae</taxon>
        <taxon>Saccharothrix</taxon>
    </lineage>
</organism>
<feature type="domain" description="Zinc finger CGNR" evidence="2">
    <location>
        <begin position="148"/>
        <end position="186"/>
    </location>
</feature>
<reference evidence="3 4" key="1">
    <citation type="submission" date="2020-08" db="EMBL/GenBank/DDBJ databases">
        <title>Sequencing the genomes of 1000 actinobacteria strains.</title>
        <authorList>
            <person name="Klenk H.-P."/>
        </authorList>
    </citation>
    <scope>NUCLEOTIDE SEQUENCE [LARGE SCALE GENOMIC DNA]</scope>
    <source>
        <strain evidence="3 4">DSM 45486</strain>
    </source>
</reference>
<proteinExistence type="predicted"/>
<name>A0A7W9M1H0_9PSEU</name>
<sequence length="192" mass="20845">MQSQDARPEQPGQSEEPRPIRLMNTIRADRSGVHDHLTTTEELTAWLDGAPAAEADLVAFRSLRVALRDLAALLTGDTRPIAADHDVERAVAEVNRTVTTASTWPQLTLSDGELHRLLTTDAPAASSALAGTAAEAVDLFTGPGRTLLRACYAPNCVLYFMKDHPRREWCSTGCGNRARAARHYRRTSATAG</sequence>
<dbReference type="RefSeq" id="WP_312869353.1">
    <property type="nucleotide sequence ID" value="NZ_JACHMO010000001.1"/>
</dbReference>
<evidence type="ECO:0000313" key="4">
    <source>
        <dbReference type="Proteomes" id="UP000552097"/>
    </source>
</evidence>
<gene>
    <name evidence="3" type="ORF">F4560_003737</name>
</gene>
<dbReference type="EMBL" id="JACHMO010000001">
    <property type="protein sequence ID" value="MBB5803969.1"/>
    <property type="molecule type" value="Genomic_DNA"/>
</dbReference>
<dbReference type="Gene3D" id="1.10.3300.10">
    <property type="entry name" value="Jann2411-like domain"/>
    <property type="match status" value="1"/>
</dbReference>
<dbReference type="PANTHER" id="PTHR35525">
    <property type="entry name" value="BLL6575 PROTEIN"/>
    <property type="match status" value="1"/>
</dbReference>